<reference evidence="2 3" key="1">
    <citation type="submission" date="2016-10" db="EMBL/GenBank/DDBJ databases">
        <authorList>
            <person name="de Groot N.N."/>
        </authorList>
    </citation>
    <scope>NUCLEOTIDE SEQUENCE [LARGE SCALE GENOMIC DNA]</scope>
    <source>
        <strain evidence="2 3">CGMCC 4.3491</strain>
    </source>
</reference>
<sequence>MKPMSKSAAPAESDRGRSAATYRALLLASVFFVAALLLTLLLGEPLDARVLILYAGAGLFVGGLVTAVSERRPARGDTSAGHLRAQPTREQLERRRLIVFAVAAILAPIWSLTGRGATVRRIAHLDQPST</sequence>
<evidence type="ECO:0000256" key="1">
    <source>
        <dbReference type="SAM" id="Phobius"/>
    </source>
</evidence>
<dbReference type="STRING" id="381665.SAMN05216554_2768"/>
<dbReference type="EMBL" id="FNPZ01000003">
    <property type="protein sequence ID" value="SDZ23972.1"/>
    <property type="molecule type" value="Genomic_DNA"/>
</dbReference>
<protein>
    <submittedName>
        <fullName evidence="2">Uncharacterized protein</fullName>
    </submittedName>
</protein>
<accession>A0A1H3RDR5</accession>
<dbReference type="AlphaFoldDB" id="A0A1H3RDR5"/>
<keyword evidence="1" id="KW-0812">Transmembrane</keyword>
<evidence type="ECO:0000313" key="3">
    <source>
        <dbReference type="Proteomes" id="UP000198891"/>
    </source>
</evidence>
<feature type="transmembrane region" description="Helical" evidence="1">
    <location>
        <begin position="48"/>
        <end position="68"/>
    </location>
</feature>
<feature type="transmembrane region" description="Helical" evidence="1">
    <location>
        <begin position="97"/>
        <end position="113"/>
    </location>
</feature>
<keyword evidence="1" id="KW-0472">Membrane</keyword>
<keyword evidence="3" id="KW-1185">Reference proteome</keyword>
<gene>
    <name evidence="2" type="ORF">SAMN05216554_2768</name>
</gene>
<keyword evidence="1" id="KW-1133">Transmembrane helix</keyword>
<evidence type="ECO:0000313" key="2">
    <source>
        <dbReference type="EMBL" id="SDZ23972.1"/>
    </source>
</evidence>
<proteinExistence type="predicted"/>
<organism evidence="2 3">
    <name type="scientific">Herbiconiux ginsengi</name>
    <dbReference type="NCBI Taxonomy" id="381665"/>
    <lineage>
        <taxon>Bacteria</taxon>
        <taxon>Bacillati</taxon>
        <taxon>Actinomycetota</taxon>
        <taxon>Actinomycetes</taxon>
        <taxon>Micrococcales</taxon>
        <taxon>Microbacteriaceae</taxon>
        <taxon>Herbiconiux</taxon>
    </lineage>
</organism>
<name>A0A1H3RDR5_9MICO</name>
<dbReference type="Proteomes" id="UP000198891">
    <property type="component" value="Unassembled WGS sequence"/>
</dbReference>
<feature type="transmembrane region" description="Helical" evidence="1">
    <location>
        <begin position="21"/>
        <end position="42"/>
    </location>
</feature>